<geneLocation type="plasmid" evidence="12 13">
    <name>pR132501</name>
</geneLocation>
<evidence type="ECO:0000256" key="2">
    <source>
        <dbReference type="ARBA" id="ARBA00004370"/>
    </source>
</evidence>
<dbReference type="GO" id="GO:0005886">
    <property type="term" value="C:plasma membrane"/>
    <property type="evidence" value="ECO:0007669"/>
    <property type="project" value="TreeGrafter"/>
</dbReference>
<evidence type="ECO:0000256" key="10">
    <source>
        <dbReference type="SAM" id="Phobius"/>
    </source>
</evidence>
<dbReference type="PANTHER" id="PTHR45436">
    <property type="entry name" value="SENSOR HISTIDINE KINASE YKOH"/>
    <property type="match status" value="1"/>
</dbReference>
<dbReference type="CDD" id="cd00082">
    <property type="entry name" value="HisKA"/>
    <property type="match status" value="1"/>
</dbReference>
<evidence type="ECO:0000313" key="13">
    <source>
        <dbReference type="Proteomes" id="UP000002256"/>
    </source>
</evidence>
<evidence type="ECO:0000256" key="6">
    <source>
        <dbReference type="ARBA" id="ARBA00022692"/>
    </source>
</evidence>
<dbReference type="InterPro" id="IPR036097">
    <property type="entry name" value="HisK_dim/P_sf"/>
</dbReference>
<reference evidence="12 13" key="1">
    <citation type="journal article" date="2010" name="Stand. Genomic Sci.">
        <title>Complete genome sequence of Rhizobium leguminosarum bv. trifolii strain WSM1325, an effective microsymbiont of annual Mediterranean clovers.</title>
        <authorList>
            <person name="Reeve W."/>
            <person name="O'Hara G."/>
            <person name="Chain P."/>
            <person name="Ardley J."/>
            <person name="Brau L."/>
            <person name="Nandesena K."/>
            <person name="Tiwari R."/>
            <person name="Copeland A."/>
            <person name="Nolan M."/>
            <person name="Han C."/>
            <person name="Brettin T."/>
            <person name="Land M."/>
            <person name="Ovchinikova G."/>
            <person name="Ivanova N."/>
            <person name="Mavromatis K."/>
            <person name="Markowitz V."/>
            <person name="Kyrpides N."/>
            <person name="Melino V."/>
            <person name="Denton M."/>
            <person name="Yates R."/>
            <person name="Howieson J."/>
        </authorList>
    </citation>
    <scope>NUCLEOTIDE SEQUENCE [LARGE SCALE GENOMIC DNA]</scope>
    <source>
        <strain evidence="13">WSM1325</strain>
        <plasmid evidence="13">Plasmid pR132501</plasmid>
    </source>
</reference>
<evidence type="ECO:0000256" key="3">
    <source>
        <dbReference type="ARBA" id="ARBA00012438"/>
    </source>
</evidence>
<dbReference type="EC" id="2.7.13.3" evidence="3"/>
<dbReference type="EMBL" id="CP001623">
    <property type="protein sequence ID" value="ACS59033.1"/>
    <property type="molecule type" value="Genomic_DNA"/>
</dbReference>
<gene>
    <name evidence="12" type="ordered locus">Rleg_4804</name>
</gene>
<dbReference type="SUPFAM" id="SSF47384">
    <property type="entry name" value="Homodimeric domain of signal transducing histidine kinase"/>
    <property type="match status" value="1"/>
</dbReference>
<evidence type="ECO:0000256" key="9">
    <source>
        <dbReference type="ARBA" id="ARBA00023136"/>
    </source>
</evidence>
<dbReference type="OrthoDB" id="9809567at2"/>
<proteinExistence type="predicted"/>
<dbReference type="InterPro" id="IPR050428">
    <property type="entry name" value="TCS_sensor_his_kinase"/>
</dbReference>
<dbReference type="GO" id="GO:0000155">
    <property type="term" value="F:phosphorelay sensor kinase activity"/>
    <property type="evidence" value="ECO:0007669"/>
    <property type="project" value="InterPro"/>
</dbReference>
<dbReference type="PRINTS" id="PR00344">
    <property type="entry name" value="BCTRLSENSOR"/>
</dbReference>
<dbReference type="Proteomes" id="UP000002256">
    <property type="component" value="Plasmid pR132501"/>
</dbReference>
<evidence type="ECO:0000256" key="1">
    <source>
        <dbReference type="ARBA" id="ARBA00000085"/>
    </source>
</evidence>
<keyword evidence="8 10" id="KW-1133">Transmembrane helix</keyword>
<evidence type="ECO:0000256" key="7">
    <source>
        <dbReference type="ARBA" id="ARBA00022777"/>
    </source>
</evidence>
<name>C6B4M5_RHILS</name>
<keyword evidence="7 12" id="KW-0418">Kinase</keyword>
<keyword evidence="5" id="KW-0808">Transferase</keyword>
<evidence type="ECO:0000256" key="5">
    <source>
        <dbReference type="ARBA" id="ARBA00022679"/>
    </source>
</evidence>
<dbReference type="Gene3D" id="1.10.287.130">
    <property type="match status" value="1"/>
</dbReference>
<accession>C6B4M5</accession>
<sequence length="446" mass="48234">MITSLRFRLAAGAVVAVAVALALVWLVLGHLFEEYLEDQYTHEMAAVADALGARLVVDQGLLALTSKPPDPRFENPIGGRYWQISPAGDQPPIRSRSLWDEQLSQDAFAKELYCGFLQAEGPDGSPILVSIKDMSIGEGTNKRQFKVYAAFSKEEMEAALETYHRPLRLMLLATGLLLLLAAFLQGLIGLKPLARLQREVADVRAGRRAHITAKGPSEVNPLVNEINLLLNERETAVERARARASDLAHGLKTPLTVLSHLVEGLPQDRRDTALKQIELVRQRADRQLQAARMGVEQMATTSVLGIAGKLVNVLSPMTDSKGIDWTIDIDSGMTVQADPADVAEAIGNILDNAVRFAHRRISLSASNDGQRVIVRIGDDGPGVDTRQHKSMLKRGETDADFGHGLGLAISSDIAAAYGGELKFGQSPLGGLEARLSLPARSLETAG</sequence>
<keyword evidence="4" id="KW-0597">Phosphoprotein</keyword>
<dbReference type="Pfam" id="PF02518">
    <property type="entry name" value="HATPase_c"/>
    <property type="match status" value="1"/>
</dbReference>
<keyword evidence="12" id="KW-0614">Plasmid</keyword>
<evidence type="ECO:0000259" key="11">
    <source>
        <dbReference type="PROSITE" id="PS50109"/>
    </source>
</evidence>
<comment type="catalytic activity">
    <reaction evidence="1">
        <text>ATP + protein L-histidine = ADP + protein N-phospho-L-histidine.</text>
        <dbReference type="EC" id="2.7.13.3"/>
    </reaction>
</comment>
<feature type="transmembrane region" description="Helical" evidence="10">
    <location>
        <begin position="7"/>
        <end position="28"/>
    </location>
</feature>
<dbReference type="PROSITE" id="PS50109">
    <property type="entry name" value="HIS_KIN"/>
    <property type="match status" value="1"/>
</dbReference>
<dbReference type="SMART" id="SM00387">
    <property type="entry name" value="HATPase_c"/>
    <property type="match status" value="1"/>
</dbReference>
<feature type="transmembrane region" description="Helical" evidence="10">
    <location>
        <begin position="169"/>
        <end position="190"/>
    </location>
</feature>
<dbReference type="AlphaFoldDB" id="C6B4M5"/>
<dbReference type="InterPro" id="IPR005467">
    <property type="entry name" value="His_kinase_dom"/>
</dbReference>
<protein>
    <recommendedName>
        <fullName evidence="3">histidine kinase</fullName>
        <ecNumber evidence="3">2.7.13.3</ecNumber>
    </recommendedName>
</protein>
<dbReference type="KEGG" id="rlg:Rleg_4804"/>
<dbReference type="InterPro" id="IPR003594">
    <property type="entry name" value="HATPase_dom"/>
</dbReference>
<keyword evidence="6 10" id="KW-0812">Transmembrane</keyword>
<evidence type="ECO:0000256" key="8">
    <source>
        <dbReference type="ARBA" id="ARBA00022989"/>
    </source>
</evidence>
<feature type="domain" description="Histidine kinase" evidence="11">
    <location>
        <begin position="246"/>
        <end position="441"/>
    </location>
</feature>
<dbReference type="InterPro" id="IPR036890">
    <property type="entry name" value="HATPase_C_sf"/>
</dbReference>
<keyword evidence="9 10" id="KW-0472">Membrane</keyword>
<dbReference type="SUPFAM" id="SSF55874">
    <property type="entry name" value="ATPase domain of HSP90 chaperone/DNA topoisomerase II/histidine kinase"/>
    <property type="match status" value="1"/>
</dbReference>
<evidence type="ECO:0000313" key="12">
    <source>
        <dbReference type="EMBL" id="ACS59033.1"/>
    </source>
</evidence>
<dbReference type="Gene3D" id="3.30.565.10">
    <property type="entry name" value="Histidine kinase-like ATPase, C-terminal domain"/>
    <property type="match status" value="1"/>
</dbReference>
<dbReference type="InterPro" id="IPR003661">
    <property type="entry name" value="HisK_dim/P_dom"/>
</dbReference>
<dbReference type="InterPro" id="IPR004358">
    <property type="entry name" value="Sig_transdc_His_kin-like_C"/>
</dbReference>
<organism evidence="12 13">
    <name type="scientific">Rhizobium leguminosarum bv. trifolii (strain WSM1325)</name>
    <dbReference type="NCBI Taxonomy" id="395491"/>
    <lineage>
        <taxon>Bacteria</taxon>
        <taxon>Pseudomonadati</taxon>
        <taxon>Pseudomonadota</taxon>
        <taxon>Alphaproteobacteria</taxon>
        <taxon>Hyphomicrobiales</taxon>
        <taxon>Rhizobiaceae</taxon>
        <taxon>Rhizobium/Agrobacterium group</taxon>
        <taxon>Rhizobium</taxon>
    </lineage>
</organism>
<dbReference type="HOGENOM" id="CLU_000445_42_3_5"/>
<evidence type="ECO:0000256" key="4">
    <source>
        <dbReference type="ARBA" id="ARBA00022553"/>
    </source>
</evidence>
<comment type="subcellular location">
    <subcellularLocation>
        <location evidence="2">Membrane</location>
    </subcellularLocation>
</comment>
<dbReference type="PANTHER" id="PTHR45436:SF5">
    <property type="entry name" value="SENSOR HISTIDINE KINASE TRCS"/>
    <property type="match status" value="1"/>
</dbReference>